<dbReference type="GO" id="GO:0097367">
    <property type="term" value="F:carbohydrate derivative binding"/>
    <property type="evidence" value="ECO:0007669"/>
    <property type="project" value="InterPro"/>
</dbReference>
<dbReference type="InterPro" id="IPR050099">
    <property type="entry name" value="SIS_GmhA/DiaA_subfam"/>
</dbReference>
<proteinExistence type="inferred from homology"/>
<evidence type="ECO:0000313" key="12">
    <source>
        <dbReference type="Proteomes" id="UP000179283"/>
    </source>
</evidence>
<comment type="pathway">
    <text evidence="9">Carbohydrate biosynthesis; D-glycero-D-manno-heptose 7-phosphate biosynthesis; D-glycero-alpha-D-manno-heptose 7-phosphate and D-glycero-beta-D-manno-heptose 7-phosphate from sedoheptulose 7-phosphate: step 1/1.</text>
</comment>
<evidence type="ECO:0000256" key="7">
    <source>
        <dbReference type="ARBA" id="ARBA00023235"/>
    </source>
</evidence>
<feature type="binding site" evidence="9">
    <location>
        <position position="124"/>
    </location>
    <ligand>
        <name>substrate</name>
    </ligand>
</feature>
<feature type="binding site" evidence="9">
    <location>
        <position position="179"/>
    </location>
    <ligand>
        <name>Zn(2+)</name>
        <dbReference type="ChEBI" id="CHEBI:29105"/>
    </ligand>
</feature>
<comment type="subcellular location">
    <subcellularLocation>
        <location evidence="2 9">Cytoplasm</location>
    </subcellularLocation>
</comment>
<dbReference type="GO" id="GO:0005975">
    <property type="term" value="P:carbohydrate metabolic process"/>
    <property type="evidence" value="ECO:0007669"/>
    <property type="project" value="UniProtKB-UniRule"/>
</dbReference>
<evidence type="ECO:0000256" key="4">
    <source>
        <dbReference type="ARBA" id="ARBA00022490"/>
    </source>
</evidence>
<dbReference type="InterPro" id="IPR001347">
    <property type="entry name" value="SIS_dom"/>
</dbReference>
<feature type="binding site" evidence="9">
    <location>
        <position position="171"/>
    </location>
    <ligand>
        <name>substrate</name>
    </ligand>
</feature>
<dbReference type="EMBL" id="MHWD01000014">
    <property type="protein sequence ID" value="OHB04111.1"/>
    <property type="molecule type" value="Genomic_DNA"/>
</dbReference>
<accession>A0A1G2U3M5</accession>
<comment type="function">
    <text evidence="9">Catalyzes the isomerization of sedoheptulose 7-phosphate in D-glycero-D-manno-heptose 7-phosphate.</text>
</comment>
<evidence type="ECO:0000256" key="3">
    <source>
        <dbReference type="ARBA" id="ARBA00009894"/>
    </source>
</evidence>
<dbReference type="SUPFAM" id="SSF53697">
    <property type="entry name" value="SIS domain"/>
    <property type="match status" value="1"/>
</dbReference>
<evidence type="ECO:0000256" key="2">
    <source>
        <dbReference type="ARBA" id="ARBA00004496"/>
    </source>
</evidence>
<keyword evidence="5 9" id="KW-0479">Metal-binding</keyword>
<dbReference type="CDD" id="cd05006">
    <property type="entry name" value="SIS_GmhA"/>
    <property type="match status" value="1"/>
</dbReference>
<dbReference type="PROSITE" id="PS51464">
    <property type="entry name" value="SIS"/>
    <property type="match status" value="1"/>
</dbReference>
<feature type="binding site" evidence="9">
    <location>
        <position position="64"/>
    </location>
    <ligand>
        <name>substrate</name>
    </ligand>
</feature>
<feature type="binding site" evidence="9">
    <location>
        <begin position="93"/>
        <end position="94"/>
    </location>
    <ligand>
        <name>substrate</name>
    </ligand>
</feature>
<evidence type="ECO:0000256" key="5">
    <source>
        <dbReference type="ARBA" id="ARBA00022723"/>
    </source>
</evidence>
<dbReference type="GO" id="GO:0008968">
    <property type="term" value="F:D-sedoheptulose 7-phosphate isomerase activity"/>
    <property type="evidence" value="ECO:0007669"/>
    <property type="project" value="UniProtKB-UniRule"/>
</dbReference>
<dbReference type="Pfam" id="PF13580">
    <property type="entry name" value="SIS_2"/>
    <property type="match status" value="1"/>
</dbReference>
<feature type="binding site" evidence="9">
    <location>
        <begin position="119"/>
        <end position="121"/>
    </location>
    <ligand>
        <name>substrate</name>
    </ligand>
</feature>
<dbReference type="InterPro" id="IPR035461">
    <property type="entry name" value="GmhA/DiaA"/>
</dbReference>
<dbReference type="UniPathway" id="UPA00041">
    <property type="reaction ID" value="UER00436"/>
</dbReference>
<comment type="miscellaneous">
    <text evidence="9">The reaction produces a racemic mixture of D-glycero-alpha-D-manno-heptose 7-phosphate and D-glycero-beta-D-manno-heptose 7-phosphate.</text>
</comment>
<dbReference type="GO" id="GO:2001061">
    <property type="term" value="P:D-glycero-D-manno-heptose 7-phosphate biosynthetic process"/>
    <property type="evidence" value="ECO:0007669"/>
    <property type="project" value="UniProtKB-UniPathway"/>
</dbReference>
<sequence>MNSKENPIEKSINENLETINHLKDISSEILKVSEVLKKLIKNDGHLFVCGNGGSAADSQHIVGEFRGHFEKERKPLRASALSVDTSTITAIGNDYGFEHIFSRQVEALAKPNDVLIAISTSGNSRNILEATKVAKKIGLITIGLTGKTGGQLAKTADHVLKVPSNRTPRIQEGHELILHILIEMIDDEIDQ</sequence>
<gene>
    <name evidence="9" type="primary">gmhA</name>
    <name evidence="11" type="ORF">A2920_02115</name>
</gene>
<dbReference type="PANTHER" id="PTHR30390">
    <property type="entry name" value="SEDOHEPTULOSE 7-PHOSPHATE ISOMERASE / DNAA INITIATOR-ASSOCIATING FACTOR FOR REPLICATION INITIATION"/>
    <property type="match status" value="1"/>
</dbReference>
<evidence type="ECO:0000259" key="10">
    <source>
        <dbReference type="PROSITE" id="PS51464"/>
    </source>
</evidence>
<dbReference type="GO" id="GO:0005737">
    <property type="term" value="C:cytoplasm"/>
    <property type="evidence" value="ECO:0007669"/>
    <property type="project" value="UniProtKB-SubCell"/>
</dbReference>
<organism evidence="11 12">
    <name type="scientific">Candidatus Zambryskibacteria bacterium RIFCSPLOWO2_01_FULL_43_17</name>
    <dbReference type="NCBI Taxonomy" id="1802760"/>
    <lineage>
        <taxon>Bacteria</taxon>
        <taxon>Candidatus Zambryskiibacteriota</taxon>
    </lineage>
</organism>
<keyword evidence="6 9" id="KW-0862">Zinc</keyword>
<dbReference type="Gene3D" id="3.40.50.10490">
    <property type="entry name" value="Glucose-6-phosphate isomerase like protein, domain 1"/>
    <property type="match status" value="1"/>
</dbReference>
<feature type="binding site" evidence="9">
    <location>
        <position position="64"/>
    </location>
    <ligand>
        <name>Zn(2+)</name>
        <dbReference type="ChEBI" id="CHEBI:29105"/>
    </ligand>
</feature>
<feature type="binding site" evidence="9">
    <location>
        <position position="171"/>
    </location>
    <ligand>
        <name>Zn(2+)</name>
        <dbReference type="ChEBI" id="CHEBI:29105"/>
    </ligand>
</feature>
<dbReference type="InterPro" id="IPR046348">
    <property type="entry name" value="SIS_dom_sf"/>
</dbReference>
<evidence type="ECO:0000313" key="11">
    <source>
        <dbReference type="EMBL" id="OHB04111.1"/>
    </source>
</evidence>
<dbReference type="InterPro" id="IPR004515">
    <property type="entry name" value="Phosphoheptose_Isoase"/>
</dbReference>
<feature type="domain" description="SIS" evidence="10">
    <location>
        <begin position="36"/>
        <end position="191"/>
    </location>
</feature>
<comment type="similarity">
    <text evidence="3 9">Belongs to the SIS family. GmhA subfamily.</text>
</comment>
<evidence type="ECO:0000256" key="1">
    <source>
        <dbReference type="ARBA" id="ARBA00000348"/>
    </source>
</evidence>
<evidence type="ECO:0000256" key="6">
    <source>
        <dbReference type="ARBA" id="ARBA00022833"/>
    </source>
</evidence>
<comment type="caution">
    <text evidence="11">The sequence shown here is derived from an EMBL/GenBank/DDBJ whole genome shotgun (WGS) entry which is preliminary data.</text>
</comment>
<feature type="binding site" evidence="9">
    <location>
        <begin position="51"/>
        <end position="53"/>
    </location>
    <ligand>
        <name>substrate</name>
    </ligand>
</feature>
<dbReference type="AlphaFoldDB" id="A0A1G2U3M5"/>
<evidence type="ECO:0000256" key="9">
    <source>
        <dbReference type="HAMAP-Rule" id="MF_00067"/>
    </source>
</evidence>
<keyword evidence="8 9" id="KW-0119">Carbohydrate metabolism</keyword>
<feature type="binding site" evidence="9">
    <location>
        <position position="60"/>
    </location>
    <ligand>
        <name>Zn(2+)</name>
        <dbReference type="ChEBI" id="CHEBI:29105"/>
    </ligand>
</feature>
<evidence type="ECO:0000256" key="8">
    <source>
        <dbReference type="ARBA" id="ARBA00023277"/>
    </source>
</evidence>
<comment type="cofactor">
    <cofactor evidence="9">
        <name>Zn(2+)</name>
        <dbReference type="ChEBI" id="CHEBI:29105"/>
    </cofactor>
    <text evidence="9">Binds 1 zinc ion per subunit.</text>
</comment>
<name>A0A1G2U3M5_9BACT</name>
<comment type="catalytic activity">
    <reaction evidence="1 9">
        <text>2 D-sedoheptulose 7-phosphate = D-glycero-alpha-D-manno-heptose 7-phosphate + D-glycero-beta-D-manno-heptose 7-phosphate</text>
        <dbReference type="Rhea" id="RHEA:27489"/>
        <dbReference type="ChEBI" id="CHEBI:57483"/>
        <dbReference type="ChEBI" id="CHEBI:60203"/>
        <dbReference type="ChEBI" id="CHEBI:60204"/>
        <dbReference type="EC" id="5.3.1.28"/>
    </reaction>
</comment>
<dbReference type="Proteomes" id="UP000179283">
    <property type="component" value="Unassembled WGS sequence"/>
</dbReference>
<reference evidence="11 12" key="1">
    <citation type="journal article" date="2016" name="Nat. Commun.">
        <title>Thousands of microbial genomes shed light on interconnected biogeochemical processes in an aquifer system.</title>
        <authorList>
            <person name="Anantharaman K."/>
            <person name="Brown C.T."/>
            <person name="Hug L.A."/>
            <person name="Sharon I."/>
            <person name="Castelle C.J."/>
            <person name="Probst A.J."/>
            <person name="Thomas B.C."/>
            <person name="Singh A."/>
            <person name="Wilkins M.J."/>
            <person name="Karaoz U."/>
            <person name="Brodie E.L."/>
            <person name="Williams K.H."/>
            <person name="Hubbard S.S."/>
            <person name="Banfield J.F."/>
        </authorList>
    </citation>
    <scope>NUCLEOTIDE SEQUENCE [LARGE SCALE GENOMIC DNA]</scope>
</reference>
<keyword evidence="7 9" id="KW-0413">Isomerase</keyword>
<dbReference type="GO" id="GO:0008270">
    <property type="term" value="F:zinc ion binding"/>
    <property type="evidence" value="ECO:0007669"/>
    <property type="project" value="UniProtKB-UniRule"/>
</dbReference>
<dbReference type="EC" id="5.3.1.28" evidence="9"/>
<dbReference type="HAMAP" id="MF_00067">
    <property type="entry name" value="GmhA"/>
    <property type="match status" value="1"/>
</dbReference>
<keyword evidence="4 9" id="KW-0963">Cytoplasm</keyword>
<protein>
    <recommendedName>
        <fullName evidence="9">Phosphoheptose isomerase</fullName>
        <ecNumber evidence="9">5.3.1.28</ecNumber>
    </recommendedName>
    <alternativeName>
        <fullName evidence="9">Sedoheptulose 7-phosphate isomerase</fullName>
    </alternativeName>
</protein>